<dbReference type="AlphaFoldDB" id="A0A5J9V0B6"/>
<dbReference type="EMBL" id="RWGY01000011">
    <property type="protein sequence ID" value="TVU29453.1"/>
    <property type="molecule type" value="Genomic_DNA"/>
</dbReference>
<dbReference type="OrthoDB" id="642697at2759"/>
<gene>
    <name evidence="2" type="ORF">EJB05_21018</name>
</gene>
<feature type="region of interest" description="Disordered" evidence="1">
    <location>
        <begin position="48"/>
        <end position="106"/>
    </location>
</feature>
<accession>A0A5J9V0B6</accession>
<evidence type="ECO:0000256" key="1">
    <source>
        <dbReference type="SAM" id="MobiDB-lite"/>
    </source>
</evidence>
<evidence type="ECO:0000313" key="3">
    <source>
        <dbReference type="Proteomes" id="UP000324897"/>
    </source>
</evidence>
<dbReference type="Gramene" id="TVU29453">
    <property type="protein sequence ID" value="TVU29453"/>
    <property type="gene ID" value="EJB05_21018"/>
</dbReference>
<reference evidence="2 3" key="1">
    <citation type="journal article" date="2019" name="Sci. Rep.">
        <title>A high-quality genome of Eragrostis curvula grass provides insights into Poaceae evolution and supports new strategies to enhance forage quality.</title>
        <authorList>
            <person name="Carballo J."/>
            <person name="Santos B.A.C.M."/>
            <person name="Zappacosta D."/>
            <person name="Garbus I."/>
            <person name="Selva J.P."/>
            <person name="Gallo C.A."/>
            <person name="Diaz A."/>
            <person name="Albertini E."/>
            <person name="Caccamo M."/>
            <person name="Echenique V."/>
        </authorList>
    </citation>
    <scope>NUCLEOTIDE SEQUENCE [LARGE SCALE GENOMIC DNA]</scope>
    <source>
        <strain evidence="3">cv. Victoria</strain>
        <tissue evidence="2">Leaf</tissue>
    </source>
</reference>
<organism evidence="2 3">
    <name type="scientific">Eragrostis curvula</name>
    <name type="common">weeping love grass</name>
    <dbReference type="NCBI Taxonomy" id="38414"/>
    <lineage>
        <taxon>Eukaryota</taxon>
        <taxon>Viridiplantae</taxon>
        <taxon>Streptophyta</taxon>
        <taxon>Embryophyta</taxon>
        <taxon>Tracheophyta</taxon>
        <taxon>Spermatophyta</taxon>
        <taxon>Magnoliopsida</taxon>
        <taxon>Liliopsida</taxon>
        <taxon>Poales</taxon>
        <taxon>Poaceae</taxon>
        <taxon>PACMAD clade</taxon>
        <taxon>Chloridoideae</taxon>
        <taxon>Eragrostideae</taxon>
        <taxon>Eragrostidinae</taxon>
        <taxon>Eragrostis</taxon>
    </lineage>
</organism>
<dbReference type="Proteomes" id="UP000324897">
    <property type="component" value="Chromosome 1"/>
</dbReference>
<protein>
    <submittedName>
        <fullName evidence="2">Uncharacterized protein</fullName>
    </submittedName>
</protein>
<keyword evidence="3" id="KW-1185">Reference proteome</keyword>
<name>A0A5J9V0B6_9POAL</name>
<sequence length="210" mass="21906">MRALAARQRLAGYDCSSRSRGPDHPLRPFILHNLLVNSSATNGCRLVPHAGGHGHGHGGHVSHQVAASRAPPPPWSRSTATTSSSRAKIKNTPAAAASLPRAVDDDDDDDVWGGLLQSEPPGAGLLQDALHDFYPSTRPPRGGTCHHKPDAGIGAAAASPYGADDFDYEDGGGDYPMTPQGLLGDVIQFPAFVQFVGAAPPAAPFRGRRG</sequence>
<proteinExistence type="predicted"/>
<feature type="non-terminal residue" evidence="2">
    <location>
        <position position="1"/>
    </location>
</feature>
<comment type="caution">
    <text evidence="2">The sequence shown here is derived from an EMBL/GenBank/DDBJ whole genome shotgun (WGS) entry which is preliminary data.</text>
</comment>
<evidence type="ECO:0000313" key="2">
    <source>
        <dbReference type="EMBL" id="TVU29453.1"/>
    </source>
</evidence>
<feature type="compositionally biased region" description="Low complexity" evidence="1">
    <location>
        <begin position="76"/>
        <end position="86"/>
    </location>
</feature>